<dbReference type="Proteomes" id="UP000464620">
    <property type="component" value="Chromosome B09"/>
</dbReference>
<dbReference type="PANTHER" id="PTHR13710">
    <property type="entry name" value="DNA HELICASE RECQ FAMILY MEMBER"/>
    <property type="match status" value="1"/>
</dbReference>
<comment type="similarity">
    <text evidence="1">Belongs to the helicase family. RecQ subfamily.</text>
</comment>
<dbReference type="SMART" id="SM00487">
    <property type="entry name" value="DEXDc"/>
    <property type="match status" value="1"/>
</dbReference>
<gene>
    <name evidence="3" type="ORF">DS421_19g652470</name>
</gene>
<dbReference type="GO" id="GO:0005634">
    <property type="term" value="C:nucleus"/>
    <property type="evidence" value="ECO:0007669"/>
    <property type="project" value="TreeGrafter"/>
</dbReference>
<dbReference type="AlphaFoldDB" id="A0A6B9V7N4"/>
<dbReference type="GO" id="GO:0005737">
    <property type="term" value="C:cytoplasm"/>
    <property type="evidence" value="ECO:0007669"/>
    <property type="project" value="TreeGrafter"/>
</dbReference>
<dbReference type="GO" id="GO:0009378">
    <property type="term" value="F:four-way junction helicase activity"/>
    <property type="evidence" value="ECO:0007669"/>
    <property type="project" value="TreeGrafter"/>
</dbReference>
<evidence type="ECO:0000313" key="4">
    <source>
        <dbReference type="Proteomes" id="UP000464620"/>
    </source>
</evidence>
<dbReference type="PROSITE" id="PS51192">
    <property type="entry name" value="HELICASE_ATP_BIND_1"/>
    <property type="match status" value="1"/>
</dbReference>
<dbReference type="SUPFAM" id="SSF52540">
    <property type="entry name" value="P-loop containing nucleoside triphosphate hydrolases"/>
    <property type="match status" value="1"/>
</dbReference>
<proteinExistence type="inferred from homology"/>
<dbReference type="GO" id="GO:0005694">
    <property type="term" value="C:chromosome"/>
    <property type="evidence" value="ECO:0007669"/>
    <property type="project" value="TreeGrafter"/>
</dbReference>
<reference evidence="3 4" key="1">
    <citation type="submission" date="2020-01" db="EMBL/GenBank/DDBJ databases">
        <title>Genome sequence of Arachis hypogaea, cultivar Shitouqi.</title>
        <authorList>
            <person name="Zhuang W."/>
            <person name="Chen H."/>
            <person name="Varshney R."/>
            <person name="Wang D."/>
            <person name="Ming R."/>
        </authorList>
    </citation>
    <scope>NUCLEOTIDE SEQUENCE [LARGE SCALE GENOMIC DNA]</scope>
    <source>
        <tissue evidence="3">Young leaf</tissue>
    </source>
</reference>
<dbReference type="GO" id="GO:0003676">
    <property type="term" value="F:nucleic acid binding"/>
    <property type="evidence" value="ECO:0007669"/>
    <property type="project" value="InterPro"/>
</dbReference>
<feature type="domain" description="Helicase ATP-binding" evidence="2">
    <location>
        <begin position="25"/>
        <end position="178"/>
    </location>
</feature>
<dbReference type="GO" id="GO:0043138">
    <property type="term" value="F:3'-5' DNA helicase activity"/>
    <property type="evidence" value="ECO:0007669"/>
    <property type="project" value="TreeGrafter"/>
</dbReference>
<protein>
    <recommendedName>
        <fullName evidence="2">Helicase ATP-binding domain-containing protein</fullName>
    </recommendedName>
</protein>
<dbReference type="EMBL" id="CP031001">
    <property type="protein sequence ID" value="QHN77409.1"/>
    <property type="molecule type" value="Genomic_DNA"/>
</dbReference>
<organism evidence="3 4">
    <name type="scientific">Arachis hypogaea</name>
    <name type="common">Peanut</name>
    <dbReference type="NCBI Taxonomy" id="3818"/>
    <lineage>
        <taxon>Eukaryota</taxon>
        <taxon>Viridiplantae</taxon>
        <taxon>Streptophyta</taxon>
        <taxon>Embryophyta</taxon>
        <taxon>Tracheophyta</taxon>
        <taxon>Spermatophyta</taxon>
        <taxon>Magnoliopsida</taxon>
        <taxon>eudicotyledons</taxon>
        <taxon>Gunneridae</taxon>
        <taxon>Pentapetalae</taxon>
        <taxon>rosids</taxon>
        <taxon>fabids</taxon>
        <taxon>Fabales</taxon>
        <taxon>Fabaceae</taxon>
        <taxon>Papilionoideae</taxon>
        <taxon>50 kb inversion clade</taxon>
        <taxon>dalbergioids sensu lato</taxon>
        <taxon>Dalbergieae</taxon>
        <taxon>Pterocarpus clade</taxon>
        <taxon>Arachis</taxon>
    </lineage>
</organism>
<dbReference type="Pfam" id="PF00270">
    <property type="entry name" value="DEAD"/>
    <property type="match status" value="1"/>
</dbReference>
<evidence type="ECO:0000256" key="1">
    <source>
        <dbReference type="ARBA" id="ARBA00005446"/>
    </source>
</evidence>
<accession>A0A6B9V7N4</accession>
<dbReference type="GO" id="GO:0000724">
    <property type="term" value="P:double-strand break repair via homologous recombination"/>
    <property type="evidence" value="ECO:0007669"/>
    <property type="project" value="TreeGrafter"/>
</dbReference>
<dbReference type="GO" id="GO:0005524">
    <property type="term" value="F:ATP binding"/>
    <property type="evidence" value="ECO:0007669"/>
    <property type="project" value="InterPro"/>
</dbReference>
<dbReference type="InterPro" id="IPR014001">
    <property type="entry name" value="Helicase_ATP-bd"/>
</dbReference>
<sequence length="219" mass="24858">MDTMHSVLKQYFGFSDFRPYQKDAIQKIIEKRDCLVVMATGSGKSLCYQAPPLVVRKTGIVVSPLISFMQDQCSEGFHCSEKIKAEQGQFDILFMTPEKACTVPTSFWSNLLKEGISLFAVDEAHCISEWGHDFRVEYKNLHNLRGVLLDVPFVGLTATAIEKVRFDIINSLKLKNPYVLVGSFDRSNFSMGSSHLTVDNLLLMNLYKKFQKLFVVVQL</sequence>
<dbReference type="InterPro" id="IPR027417">
    <property type="entry name" value="P-loop_NTPase"/>
</dbReference>
<dbReference type="PANTHER" id="PTHR13710:SF120">
    <property type="entry name" value="BIFUNCTIONAL 3'-5' EXONUCLEASE_ATP-DEPENDENT HELICASE WRN"/>
    <property type="match status" value="1"/>
</dbReference>
<dbReference type="Gene3D" id="3.40.50.300">
    <property type="entry name" value="P-loop containing nucleotide triphosphate hydrolases"/>
    <property type="match status" value="2"/>
</dbReference>
<dbReference type="CDD" id="cd17920">
    <property type="entry name" value="DEXHc_RecQ"/>
    <property type="match status" value="1"/>
</dbReference>
<name>A0A6B9V7N4_ARAHY</name>
<evidence type="ECO:0000313" key="3">
    <source>
        <dbReference type="EMBL" id="QHN77409.1"/>
    </source>
</evidence>
<dbReference type="InterPro" id="IPR011545">
    <property type="entry name" value="DEAD/DEAH_box_helicase_dom"/>
</dbReference>
<evidence type="ECO:0000259" key="2">
    <source>
        <dbReference type="PROSITE" id="PS51192"/>
    </source>
</evidence>